<gene>
    <name evidence="2" type="ORF">IWZ03DRAFT_222698</name>
</gene>
<sequence>MPQNPRWAEIQAHLARHSHLDTWEALHQFVPDPVERKAYLDEVTLGQSGEDLRSSYIPITRDFFVRTFENLAFFSFETSHEYAQLDNGIDQNAVPWVPLGSTENALYRLHPEFDGLLTHRESTRQSEPGQFLGVNTNVAPRTGTRRNQQLSEASMDSAESDDVGNNCFVAHQLGELMYKSRRRKNLRPSEEGERYRKEDYWNKTGFFVVAQLSSSGIAERLYLVVDSFPQRDDGSRPLIDHDDWGYLPPEPRSKQFSCAKLKGPPFLLTGRSFDTPFALESVHEDPVELVRVKKTNMGDRLIPETVHHESG</sequence>
<evidence type="ECO:0000313" key="3">
    <source>
        <dbReference type="Proteomes" id="UP001363622"/>
    </source>
</evidence>
<reference evidence="2 3" key="1">
    <citation type="submission" date="2024-04" db="EMBL/GenBank/DDBJ databases">
        <title>Phyllosticta paracitricarpa is synonymous to the EU quarantine fungus P. citricarpa based on phylogenomic analyses.</title>
        <authorList>
            <consortium name="Lawrence Berkeley National Laboratory"/>
            <person name="Van Ingen-Buijs V.A."/>
            <person name="Van Westerhoven A.C."/>
            <person name="Haridas S."/>
            <person name="Skiadas P."/>
            <person name="Martin F."/>
            <person name="Groenewald J.Z."/>
            <person name="Crous P.W."/>
            <person name="Seidl M.F."/>
        </authorList>
    </citation>
    <scope>NUCLEOTIDE SEQUENCE [LARGE SCALE GENOMIC DNA]</scope>
    <source>
        <strain evidence="2 3">CBS 123371</strain>
    </source>
</reference>
<proteinExistence type="predicted"/>
<keyword evidence="3" id="KW-1185">Reference proteome</keyword>
<organism evidence="2 3">
    <name type="scientific">Phyllosticta citriasiana</name>
    <dbReference type="NCBI Taxonomy" id="595635"/>
    <lineage>
        <taxon>Eukaryota</taxon>
        <taxon>Fungi</taxon>
        <taxon>Dikarya</taxon>
        <taxon>Ascomycota</taxon>
        <taxon>Pezizomycotina</taxon>
        <taxon>Dothideomycetes</taxon>
        <taxon>Dothideomycetes incertae sedis</taxon>
        <taxon>Botryosphaeriales</taxon>
        <taxon>Phyllostictaceae</taxon>
        <taxon>Phyllosticta</taxon>
    </lineage>
</organism>
<protein>
    <submittedName>
        <fullName evidence="2">Uncharacterized protein</fullName>
    </submittedName>
</protein>
<accession>A0ABR1KGY9</accession>
<feature type="compositionally biased region" description="Polar residues" evidence="1">
    <location>
        <begin position="125"/>
        <end position="150"/>
    </location>
</feature>
<dbReference type="Proteomes" id="UP001363622">
    <property type="component" value="Unassembled WGS sequence"/>
</dbReference>
<feature type="region of interest" description="Disordered" evidence="1">
    <location>
        <begin position="124"/>
        <end position="161"/>
    </location>
</feature>
<evidence type="ECO:0000313" key="2">
    <source>
        <dbReference type="EMBL" id="KAK7514693.1"/>
    </source>
</evidence>
<evidence type="ECO:0000256" key="1">
    <source>
        <dbReference type="SAM" id="MobiDB-lite"/>
    </source>
</evidence>
<name>A0ABR1KGY9_9PEZI</name>
<comment type="caution">
    <text evidence="2">The sequence shown here is derived from an EMBL/GenBank/DDBJ whole genome shotgun (WGS) entry which is preliminary data.</text>
</comment>
<dbReference type="EMBL" id="JBBPHU010000008">
    <property type="protein sequence ID" value="KAK7514693.1"/>
    <property type="molecule type" value="Genomic_DNA"/>
</dbReference>